<dbReference type="SMART" id="SM00062">
    <property type="entry name" value="PBPb"/>
    <property type="match status" value="1"/>
</dbReference>
<gene>
    <name evidence="5" type="ORF">J2T09_001847</name>
</gene>
<evidence type="ECO:0000313" key="6">
    <source>
        <dbReference type="Proteomes" id="UP001241472"/>
    </source>
</evidence>
<keyword evidence="2 3" id="KW-0732">Signal</keyword>
<proteinExistence type="predicted"/>
<dbReference type="EMBL" id="JAUSRF010000005">
    <property type="protein sequence ID" value="MDP9837095.1"/>
    <property type="molecule type" value="Genomic_DNA"/>
</dbReference>
<dbReference type="PANTHER" id="PTHR35936:SF19">
    <property type="entry name" value="AMINO-ACID-BINDING PROTEIN YXEM-RELATED"/>
    <property type="match status" value="1"/>
</dbReference>
<name>A0ABT9PSB3_9HYPH</name>
<evidence type="ECO:0000313" key="5">
    <source>
        <dbReference type="EMBL" id="MDP9837095.1"/>
    </source>
</evidence>
<keyword evidence="6" id="KW-1185">Reference proteome</keyword>
<comment type="caution">
    <text evidence="5">The sequence shown here is derived from an EMBL/GenBank/DDBJ whole genome shotgun (WGS) entry which is preliminary data.</text>
</comment>
<evidence type="ECO:0000256" key="2">
    <source>
        <dbReference type="ARBA" id="ARBA00022729"/>
    </source>
</evidence>
<reference evidence="5 6" key="1">
    <citation type="submission" date="2023-07" db="EMBL/GenBank/DDBJ databases">
        <title>Sorghum-associated microbial communities from plants grown in Nebraska, USA.</title>
        <authorList>
            <person name="Schachtman D."/>
        </authorList>
    </citation>
    <scope>NUCLEOTIDE SEQUENCE [LARGE SCALE GENOMIC DNA]</scope>
    <source>
        <strain evidence="5 6">DS1307</strain>
    </source>
</reference>
<comment type="subcellular location">
    <subcellularLocation>
        <location evidence="1">Periplasm</location>
    </subcellularLocation>
</comment>
<dbReference type="PANTHER" id="PTHR35936">
    <property type="entry name" value="MEMBRANE-BOUND LYTIC MUREIN TRANSGLYCOSYLASE F"/>
    <property type="match status" value="1"/>
</dbReference>
<feature type="chain" id="PRO_5047257346" evidence="3">
    <location>
        <begin position="29"/>
        <end position="288"/>
    </location>
</feature>
<dbReference type="SUPFAM" id="SSF53850">
    <property type="entry name" value="Periplasmic binding protein-like II"/>
    <property type="match status" value="1"/>
</dbReference>
<dbReference type="RefSeq" id="WP_306833491.1">
    <property type="nucleotide sequence ID" value="NZ_JAUSRF010000005.1"/>
</dbReference>
<feature type="domain" description="Solute-binding protein family 3/N-terminal" evidence="4">
    <location>
        <begin position="32"/>
        <end position="253"/>
    </location>
</feature>
<evidence type="ECO:0000256" key="3">
    <source>
        <dbReference type="SAM" id="SignalP"/>
    </source>
</evidence>
<organism evidence="5 6">
    <name type="scientific">Neorhizobium huautlense</name>
    <dbReference type="NCBI Taxonomy" id="67774"/>
    <lineage>
        <taxon>Bacteria</taxon>
        <taxon>Pseudomonadati</taxon>
        <taxon>Pseudomonadota</taxon>
        <taxon>Alphaproteobacteria</taxon>
        <taxon>Hyphomicrobiales</taxon>
        <taxon>Rhizobiaceae</taxon>
        <taxon>Rhizobium/Agrobacterium group</taxon>
        <taxon>Neorhizobium</taxon>
    </lineage>
</organism>
<protein>
    <submittedName>
        <fullName evidence="5">Polar amino acid transport system substrate-binding protein</fullName>
    </submittedName>
</protein>
<accession>A0ABT9PSB3</accession>
<dbReference type="Pfam" id="PF00497">
    <property type="entry name" value="SBP_bac_3"/>
    <property type="match status" value="1"/>
</dbReference>
<dbReference type="InterPro" id="IPR001638">
    <property type="entry name" value="Solute-binding_3/MltF_N"/>
</dbReference>
<dbReference type="CDD" id="cd13626">
    <property type="entry name" value="PBP2_Cystine_like"/>
    <property type="match status" value="1"/>
</dbReference>
<feature type="signal peptide" evidence="3">
    <location>
        <begin position="1"/>
        <end position="28"/>
    </location>
</feature>
<sequence length="288" mass="30794">MNPMIKAGLAGLTTLIVCSSAISTPAFAIGDTIKTAIDGTFAPHAMPTLDGKIEGFNVDLINLIGERLGKKVELTGAQFSSLIPALQAGTYDFLAAPVTVNKERAASLLFSEGFMDTNFSFVVPANAPDFKTLEDFKGKTIAVNKGSAYDSFLREKEAEYGWKVESYGTNSDAVAAVMAGRADANLAGNTVAAWAVKQNARLKLSYEYSTGLVWAFPFRKGDEANRDLVEKAMECLKIDGSMAKLSEKWFGVTPAAGTTIVTPTKGFGTPGFEGYVEDEHKPSCDNLK</sequence>
<dbReference type="Gene3D" id="3.40.190.10">
    <property type="entry name" value="Periplasmic binding protein-like II"/>
    <property type="match status" value="2"/>
</dbReference>
<dbReference type="Proteomes" id="UP001241472">
    <property type="component" value="Unassembled WGS sequence"/>
</dbReference>
<evidence type="ECO:0000256" key="1">
    <source>
        <dbReference type="ARBA" id="ARBA00004418"/>
    </source>
</evidence>
<evidence type="ECO:0000259" key="4">
    <source>
        <dbReference type="SMART" id="SM00062"/>
    </source>
</evidence>